<gene>
    <name evidence="2" type="ORF">OHU17_37455</name>
</gene>
<sequence>MNSPDTGDRTLVNYAAPTAPGGTCATSRACTVTIRVKKGHKDCHNHGHGGRPGHSHDDEHGHPDDQAAFSH</sequence>
<protein>
    <submittedName>
        <fullName evidence="2">Uncharacterized protein</fullName>
    </submittedName>
</protein>
<evidence type="ECO:0000256" key="1">
    <source>
        <dbReference type="SAM" id="MobiDB-lite"/>
    </source>
</evidence>
<evidence type="ECO:0000313" key="2">
    <source>
        <dbReference type="EMBL" id="WUO51533.1"/>
    </source>
</evidence>
<keyword evidence="2" id="KW-0614">Plasmid</keyword>
<accession>A0ABZ1RY61</accession>
<proteinExistence type="predicted"/>
<dbReference type="Proteomes" id="UP001432075">
    <property type="component" value="Plasmid unnamed1"/>
</dbReference>
<evidence type="ECO:0000313" key="3">
    <source>
        <dbReference type="Proteomes" id="UP001432075"/>
    </source>
</evidence>
<keyword evidence="3" id="KW-1185">Reference proteome</keyword>
<dbReference type="EMBL" id="CP108058">
    <property type="protein sequence ID" value="WUO51533.1"/>
    <property type="molecule type" value="Genomic_DNA"/>
</dbReference>
<dbReference type="RefSeq" id="WP_328777786.1">
    <property type="nucleotide sequence ID" value="NZ_CP108058.1"/>
</dbReference>
<geneLocation type="plasmid" evidence="2 3">
    <name>unnamed1</name>
</geneLocation>
<feature type="compositionally biased region" description="Basic and acidic residues" evidence="1">
    <location>
        <begin position="54"/>
        <end position="65"/>
    </location>
</feature>
<name>A0ABZ1RY61_9ACTN</name>
<feature type="region of interest" description="Disordered" evidence="1">
    <location>
        <begin position="40"/>
        <end position="71"/>
    </location>
</feature>
<feature type="compositionally biased region" description="Basic residues" evidence="1">
    <location>
        <begin position="40"/>
        <end position="53"/>
    </location>
</feature>
<organism evidence="2 3">
    <name type="scientific">Streptomyces goshikiensis</name>
    <dbReference type="NCBI Taxonomy" id="1942"/>
    <lineage>
        <taxon>Bacteria</taxon>
        <taxon>Bacillati</taxon>
        <taxon>Actinomycetota</taxon>
        <taxon>Actinomycetes</taxon>
        <taxon>Kitasatosporales</taxon>
        <taxon>Streptomycetaceae</taxon>
        <taxon>Streptomyces</taxon>
    </lineage>
</organism>
<reference evidence="2" key="1">
    <citation type="submission" date="2022-10" db="EMBL/GenBank/DDBJ databases">
        <title>The complete genomes of actinobacterial strains from the NBC collection.</title>
        <authorList>
            <person name="Joergensen T.S."/>
            <person name="Alvarez Arevalo M."/>
            <person name="Sterndorff E.B."/>
            <person name="Faurdal D."/>
            <person name="Vuksanovic O."/>
            <person name="Mourched A.-S."/>
            <person name="Charusanti P."/>
            <person name="Shaw S."/>
            <person name="Blin K."/>
            <person name="Weber T."/>
        </authorList>
    </citation>
    <scope>NUCLEOTIDE SEQUENCE</scope>
    <source>
        <strain evidence="2">NBC_00283</strain>
        <plasmid evidence="2">unnamed1</plasmid>
    </source>
</reference>